<dbReference type="PRINTS" id="PR00035">
    <property type="entry name" value="HTHGNTR"/>
</dbReference>
<dbReference type="InterPro" id="IPR036388">
    <property type="entry name" value="WH-like_DNA-bd_sf"/>
</dbReference>
<dbReference type="CDD" id="cd07377">
    <property type="entry name" value="WHTH_GntR"/>
    <property type="match status" value="1"/>
</dbReference>
<dbReference type="PANTHER" id="PTHR43537:SF47">
    <property type="entry name" value="REGULATORY PROTEIN GNTR HTH"/>
    <property type="match status" value="1"/>
</dbReference>
<protein>
    <submittedName>
        <fullName evidence="5">GntR family transcriptional regulator</fullName>
    </submittedName>
</protein>
<dbReference type="EMBL" id="AP027732">
    <property type="protein sequence ID" value="BDZ49406.1"/>
    <property type="molecule type" value="Genomic_DNA"/>
</dbReference>
<dbReference type="SUPFAM" id="SSF48008">
    <property type="entry name" value="GntR ligand-binding domain-like"/>
    <property type="match status" value="1"/>
</dbReference>
<evidence type="ECO:0000256" key="2">
    <source>
        <dbReference type="ARBA" id="ARBA00023125"/>
    </source>
</evidence>
<reference evidence="6" key="1">
    <citation type="journal article" date="2019" name="Int. J. Syst. Evol. Microbiol.">
        <title>The Global Catalogue of Microorganisms (GCM) 10K type strain sequencing project: providing services to taxonomists for standard genome sequencing and annotation.</title>
        <authorList>
            <consortium name="The Broad Institute Genomics Platform"/>
            <consortium name="The Broad Institute Genome Sequencing Center for Infectious Disease"/>
            <person name="Wu L."/>
            <person name="Ma J."/>
        </authorList>
    </citation>
    <scope>NUCLEOTIDE SEQUENCE [LARGE SCALE GENOMIC DNA]</scope>
    <source>
        <strain evidence="6">NBRC 108728</strain>
    </source>
</reference>
<dbReference type="RefSeq" id="WP_286346208.1">
    <property type="nucleotide sequence ID" value="NZ_AP027732.1"/>
</dbReference>
<evidence type="ECO:0000256" key="1">
    <source>
        <dbReference type="ARBA" id="ARBA00023015"/>
    </source>
</evidence>
<evidence type="ECO:0000259" key="4">
    <source>
        <dbReference type="PROSITE" id="PS50949"/>
    </source>
</evidence>
<dbReference type="InterPro" id="IPR011711">
    <property type="entry name" value="GntR_C"/>
</dbReference>
<dbReference type="InterPro" id="IPR000524">
    <property type="entry name" value="Tscrpt_reg_HTH_GntR"/>
</dbReference>
<proteinExistence type="predicted"/>
<dbReference type="SMART" id="SM00895">
    <property type="entry name" value="FCD"/>
    <property type="match status" value="1"/>
</dbReference>
<evidence type="ECO:0000313" key="6">
    <source>
        <dbReference type="Proteomes" id="UP001321486"/>
    </source>
</evidence>
<dbReference type="Gene3D" id="1.10.10.10">
    <property type="entry name" value="Winged helix-like DNA-binding domain superfamily/Winged helix DNA-binding domain"/>
    <property type="match status" value="1"/>
</dbReference>
<gene>
    <name evidence="5" type="ORF">GCM10025867_16470</name>
</gene>
<keyword evidence="1" id="KW-0805">Transcription regulation</keyword>
<keyword evidence="3" id="KW-0804">Transcription</keyword>
<dbReference type="Pfam" id="PF00392">
    <property type="entry name" value="GntR"/>
    <property type="match status" value="1"/>
</dbReference>
<feature type="domain" description="HTH gntR-type" evidence="4">
    <location>
        <begin position="8"/>
        <end position="76"/>
    </location>
</feature>
<keyword evidence="2" id="KW-0238">DNA-binding</keyword>
<dbReference type="PROSITE" id="PS50949">
    <property type="entry name" value="HTH_GNTR"/>
    <property type="match status" value="1"/>
</dbReference>
<sequence length="241" mass="25569">MSFVTRNVPLSTQIIDLLRARIDDGTYPIGSRLPSELELANALDVSRNSVREALRALVHSGLLSARAGDGTYVRASSELVPAVNRRIHAAEWADVLDARSMLDRHGARAAARTATEADVSALRELLAARDLSSSAQEAVDTDTAFHLGVIRAGGNALLVDIYSGLEGIPAWIASVTPPDGDHPPTKLGSREPEALRRLHADLVDAIAAHDEDDADRVATALLAEAMRLEPVAPAQGARGAE</sequence>
<accession>A0ABM8GLY0</accession>
<dbReference type="Gene3D" id="1.20.120.530">
    <property type="entry name" value="GntR ligand-binding domain-like"/>
    <property type="match status" value="1"/>
</dbReference>
<dbReference type="InterPro" id="IPR008920">
    <property type="entry name" value="TF_FadR/GntR_C"/>
</dbReference>
<organism evidence="5 6">
    <name type="scientific">Frondihabitans sucicola</name>
    <dbReference type="NCBI Taxonomy" id="1268041"/>
    <lineage>
        <taxon>Bacteria</taxon>
        <taxon>Bacillati</taxon>
        <taxon>Actinomycetota</taxon>
        <taxon>Actinomycetes</taxon>
        <taxon>Micrococcales</taxon>
        <taxon>Microbacteriaceae</taxon>
        <taxon>Frondihabitans</taxon>
    </lineage>
</organism>
<keyword evidence="6" id="KW-1185">Reference proteome</keyword>
<evidence type="ECO:0000256" key="3">
    <source>
        <dbReference type="ARBA" id="ARBA00023163"/>
    </source>
</evidence>
<dbReference type="Pfam" id="PF07729">
    <property type="entry name" value="FCD"/>
    <property type="match status" value="1"/>
</dbReference>
<name>A0ABM8GLY0_9MICO</name>
<dbReference type="PANTHER" id="PTHR43537">
    <property type="entry name" value="TRANSCRIPTIONAL REGULATOR, GNTR FAMILY"/>
    <property type="match status" value="1"/>
</dbReference>
<dbReference type="SUPFAM" id="SSF46785">
    <property type="entry name" value="Winged helix' DNA-binding domain"/>
    <property type="match status" value="1"/>
</dbReference>
<dbReference type="SMART" id="SM00345">
    <property type="entry name" value="HTH_GNTR"/>
    <property type="match status" value="1"/>
</dbReference>
<dbReference type="InterPro" id="IPR036390">
    <property type="entry name" value="WH_DNA-bd_sf"/>
</dbReference>
<dbReference type="Proteomes" id="UP001321486">
    <property type="component" value="Chromosome"/>
</dbReference>
<evidence type="ECO:0000313" key="5">
    <source>
        <dbReference type="EMBL" id="BDZ49406.1"/>
    </source>
</evidence>